<dbReference type="GO" id="GO:0046872">
    <property type="term" value="F:metal ion binding"/>
    <property type="evidence" value="ECO:0007669"/>
    <property type="project" value="UniProtKB-KW"/>
</dbReference>
<dbReference type="SMART" id="SM00872">
    <property type="entry name" value="Alpha-mann_mid"/>
    <property type="match status" value="1"/>
</dbReference>
<dbReference type="Gene3D" id="3.20.110.10">
    <property type="entry name" value="Glycoside hydrolase 38, N terminal domain"/>
    <property type="match status" value="1"/>
</dbReference>
<dbReference type="Pfam" id="PF01074">
    <property type="entry name" value="Glyco_hydro_38N"/>
    <property type="match status" value="1"/>
</dbReference>
<keyword evidence="4 6" id="KW-0326">Glycosidase</keyword>
<evidence type="ECO:0000256" key="1">
    <source>
        <dbReference type="ARBA" id="ARBA00009792"/>
    </source>
</evidence>
<dbReference type="SUPFAM" id="SSF88713">
    <property type="entry name" value="Glycoside hydrolase/deacetylase"/>
    <property type="match status" value="1"/>
</dbReference>
<dbReference type="InterPro" id="IPR011682">
    <property type="entry name" value="Glyco_hydro_38_C"/>
</dbReference>
<evidence type="ECO:0000256" key="3">
    <source>
        <dbReference type="ARBA" id="ARBA00022801"/>
    </source>
</evidence>
<accession>A0A1E3AVP1</accession>
<gene>
    <name evidence="6" type="primary">mngB_1</name>
    <name evidence="6" type="ORF">BEH84_00495</name>
</gene>
<dbReference type="Pfam" id="PF09261">
    <property type="entry name" value="Alpha-mann_mid"/>
    <property type="match status" value="1"/>
</dbReference>
<dbReference type="Gene3D" id="2.60.40.2220">
    <property type="match status" value="1"/>
</dbReference>
<dbReference type="Pfam" id="PF07748">
    <property type="entry name" value="Glyco_hydro_38C"/>
    <property type="match status" value="1"/>
</dbReference>
<dbReference type="RefSeq" id="WP_069155617.1">
    <property type="nucleotide sequence ID" value="NZ_JBKXXQ010000001.1"/>
</dbReference>
<dbReference type="EC" id="3.2.1.170" evidence="6"/>
<dbReference type="EMBL" id="MCGI01000001">
    <property type="protein sequence ID" value="ODM12780.1"/>
    <property type="molecule type" value="Genomic_DNA"/>
</dbReference>
<protein>
    <submittedName>
        <fullName evidence="6">Mannosylglycerate hydrolase</fullName>
        <ecNumber evidence="6">3.2.1.170</ecNumber>
    </submittedName>
</protein>
<feature type="domain" description="Glycoside hydrolase family 38 central" evidence="5">
    <location>
        <begin position="313"/>
        <end position="392"/>
    </location>
</feature>
<dbReference type="Proteomes" id="UP000095003">
    <property type="component" value="Unassembled WGS sequence"/>
</dbReference>
<dbReference type="InterPro" id="IPR011013">
    <property type="entry name" value="Gal_mutarotase_sf_dom"/>
</dbReference>
<dbReference type="PANTHER" id="PTHR46017">
    <property type="entry name" value="ALPHA-MANNOSIDASE 2C1"/>
    <property type="match status" value="1"/>
</dbReference>
<dbReference type="InterPro" id="IPR041147">
    <property type="entry name" value="GH38_C"/>
</dbReference>
<evidence type="ECO:0000259" key="5">
    <source>
        <dbReference type="SMART" id="SM00872"/>
    </source>
</evidence>
<dbReference type="GO" id="GO:0004559">
    <property type="term" value="F:alpha-mannosidase activity"/>
    <property type="evidence" value="ECO:0007669"/>
    <property type="project" value="InterPro"/>
</dbReference>
<dbReference type="InterPro" id="IPR000602">
    <property type="entry name" value="Glyco_hydro_38_N"/>
</dbReference>
<organism evidence="6 7">
    <name type="scientific">Eisenbergiella tayi</name>
    <dbReference type="NCBI Taxonomy" id="1432052"/>
    <lineage>
        <taxon>Bacteria</taxon>
        <taxon>Bacillati</taxon>
        <taxon>Bacillota</taxon>
        <taxon>Clostridia</taxon>
        <taxon>Lachnospirales</taxon>
        <taxon>Lachnospiraceae</taxon>
        <taxon>Eisenbergiella</taxon>
    </lineage>
</organism>
<dbReference type="GO" id="GO:0102546">
    <property type="term" value="F:mannosylglycerate hydrolase activity"/>
    <property type="evidence" value="ECO:0007669"/>
    <property type="project" value="UniProtKB-EC"/>
</dbReference>
<dbReference type="InterPro" id="IPR037094">
    <property type="entry name" value="Glyco_hydro_38_cen_sf"/>
</dbReference>
<keyword evidence="3 6" id="KW-0378">Hydrolase</keyword>
<sequence>MEKMREVVIIYHNHLDPEWARCYAKPLYKNAVMLRSYADVWEYIINTWLSMAEDGYQYSEGQYIVWRTYLERYPERKEYIKKLIREKKLEILLQGELTPETNYVPAEGLSRNYLLAKEFYDEFCGDDYEGTKIAWIWDAFGNSANMPQVLKLAGAEMVGGTKYRVCKDDFWVGIDGTRIPCVDKRLQTDSWEKGGSTYYGLSRHAHCKNCGGYGCTECHGTGMVAEHNFTEKETLLFLEEAAKEGKGKKFVLIGGEEVLPNQCILKALEQLNKKYTGLIKFRFGDISEYWNDNKNYYEQIESEYQKPTEDLNPVHQGCYVTRIENKQRVRKVTYKLLRAEAEVAIAAWTDKKYHKNDPEFTQAWQDLMLNMHHDSISGAHIDSGQDELMDYLDEAESIADKYVLRKNKVNINRVLGKERGASGIHRKCLGTMEIFYDRKGITSVLKNGKDLFGDFQYNNMTYTKNCSGPIHIGELLLQCEWGDNHNAYFLGDYVTLGDYNYAVYEEEFSILWRGRHEAADPGVRCLDWEMKVEASDDGERLDFYLNVNWDTSNKRLRVAIPVADDSFESDWEIPYGFIQRSFNPDDMVPFSDDFQTLATRSIGEFPALHWVRHKISESEGIVILNKGIPSVKWIPGCFELSLLRSPTMTGDTVLPSVDEIWDVDGVRDVGKHKFEFSIWPYTEKISCSEITKVGYKYNEAMLKLPFSVEGDIVVTAFKLAEDGKGCILRINEANGTSSKVKIIFSEERYIQEVDLMERGCGEICFGVTYEKILHKHQIVTFYIR</sequence>
<evidence type="ECO:0000256" key="2">
    <source>
        <dbReference type="ARBA" id="ARBA00022723"/>
    </source>
</evidence>
<comment type="similarity">
    <text evidence="1">Belongs to the glycosyl hydrolase 38 family.</text>
</comment>
<dbReference type="Pfam" id="PF17677">
    <property type="entry name" value="Glyco_hydro38C2"/>
    <property type="match status" value="1"/>
</dbReference>
<dbReference type="InterPro" id="IPR015341">
    <property type="entry name" value="Glyco_hydro_38_cen"/>
</dbReference>
<dbReference type="SUPFAM" id="SSF74650">
    <property type="entry name" value="Galactose mutarotase-like"/>
    <property type="match status" value="1"/>
</dbReference>
<dbReference type="Gene3D" id="1.20.1270.50">
    <property type="entry name" value="Glycoside hydrolase family 38, central domain"/>
    <property type="match status" value="1"/>
</dbReference>
<dbReference type="AlphaFoldDB" id="A0A1E3AVP1"/>
<dbReference type="InterPro" id="IPR028995">
    <property type="entry name" value="Glyco_hydro_57/38_cen_sf"/>
</dbReference>
<dbReference type="GO" id="GO:0030246">
    <property type="term" value="F:carbohydrate binding"/>
    <property type="evidence" value="ECO:0007669"/>
    <property type="project" value="InterPro"/>
</dbReference>
<proteinExistence type="inferred from homology"/>
<dbReference type="GO" id="GO:0009313">
    <property type="term" value="P:oligosaccharide catabolic process"/>
    <property type="evidence" value="ECO:0007669"/>
    <property type="project" value="TreeGrafter"/>
</dbReference>
<keyword evidence="2" id="KW-0479">Metal-binding</keyword>
<dbReference type="InterPro" id="IPR011330">
    <property type="entry name" value="Glyco_hydro/deAcase_b/a-brl"/>
</dbReference>
<name>A0A1E3AVP1_9FIRM</name>
<dbReference type="GO" id="GO:0006013">
    <property type="term" value="P:mannose metabolic process"/>
    <property type="evidence" value="ECO:0007669"/>
    <property type="project" value="InterPro"/>
</dbReference>
<evidence type="ECO:0000256" key="4">
    <source>
        <dbReference type="ARBA" id="ARBA00023295"/>
    </source>
</evidence>
<dbReference type="Gene3D" id="2.70.98.30">
    <property type="entry name" value="Golgi alpha-mannosidase II, domain 4"/>
    <property type="match status" value="1"/>
</dbReference>
<dbReference type="SUPFAM" id="SSF88688">
    <property type="entry name" value="Families 57/38 glycoside transferase middle domain"/>
    <property type="match status" value="1"/>
</dbReference>
<comment type="caution">
    <text evidence="6">The sequence shown here is derived from an EMBL/GenBank/DDBJ whole genome shotgun (WGS) entry which is preliminary data.</text>
</comment>
<evidence type="ECO:0000313" key="7">
    <source>
        <dbReference type="Proteomes" id="UP000095003"/>
    </source>
</evidence>
<dbReference type="InterPro" id="IPR027291">
    <property type="entry name" value="Glyco_hydro_38_N_sf"/>
</dbReference>
<dbReference type="PANTHER" id="PTHR46017:SF2">
    <property type="entry name" value="MANNOSYLGLYCERATE HYDROLASE"/>
    <property type="match status" value="1"/>
</dbReference>
<reference evidence="6 7" key="1">
    <citation type="submission" date="2016-07" db="EMBL/GenBank/DDBJ databases">
        <title>Characterization of isolates of Eisenbergiella tayi derived from blood cultures, using whole genome sequencing.</title>
        <authorList>
            <person name="Burdz T."/>
            <person name="Wiebe D."/>
            <person name="Huynh C."/>
            <person name="Bernard K."/>
        </authorList>
    </citation>
    <scope>NUCLEOTIDE SEQUENCE [LARGE SCALE GENOMIC DNA]</scope>
    <source>
        <strain evidence="6 7">NML 120489</strain>
    </source>
</reference>
<evidence type="ECO:0000313" key="6">
    <source>
        <dbReference type="EMBL" id="ODM12780.1"/>
    </source>
</evidence>